<evidence type="ECO:0000256" key="1">
    <source>
        <dbReference type="SAM" id="SignalP"/>
    </source>
</evidence>
<feature type="signal peptide" evidence="1">
    <location>
        <begin position="1"/>
        <end position="19"/>
    </location>
</feature>
<gene>
    <name evidence="2" type="ORF">Sangu_0636000</name>
</gene>
<dbReference type="PROSITE" id="PS50007">
    <property type="entry name" value="PIPLC_X_DOMAIN"/>
    <property type="match status" value="1"/>
</dbReference>
<dbReference type="InterPro" id="IPR051057">
    <property type="entry name" value="PI-PLC_domain"/>
</dbReference>
<dbReference type="AlphaFoldDB" id="A0AAW2QC16"/>
<feature type="chain" id="PRO_5043946394" evidence="1">
    <location>
        <begin position="20"/>
        <end position="354"/>
    </location>
</feature>
<accession>A0AAW2QC16</accession>
<dbReference type="SUPFAM" id="SSF51695">
    <property type="entry name" value="PLC-like phosphodiesterases"/>
    <property type="match status" value="1"/>
</dbReference>
<dbReference type="Pfam" id="PF26178">
    <property type="entry name" value="PI-PLC_cat"/>
    <property type="match status" value="2"/>
</dbReference>
<evidence type="ECO:0000313" key="2">
    <source>
        <dbReference type="EMBL" id="KAL0365384.1"/>
    </source>
</evidence>
<comment type="caution">
    <text evidence="2">The sequence shown here is derived from an EMBL/GenBank/DDBJ whole genome shotgun (WGS) entry which is preliminary data.</text>
</comment>
<reference evidence="2" key="1">
    <citation type="submission" date="2020-06" db="EMBL/GenBank/DDBJ databases">
        <authorList>
            <person name="Li T."/>
            <person name="Hu X."/>
            <person name="Zhang T."/>
            <person name="Song X."/>
            <person name="Zhang H."/>
            <person name="Dai N."/>
            <person name="Sheng W."/>
            <person name="Hou X."/>
            <person name="Wei L."/>
        </authorList>
    </citation>
    <scope>NUCLEOTIDE SEQUENCE</scope>
    <source>
        <strain evidence="2">G01</strain>
        <tissue evidence="2">Leaf</tissue>
    </source>
</reference>
<protein>
    <submittedName>
        <fullName evidence="2">PI-PLC X domain-containing protein</fullName>
    </submittedName>
</protein>
<organism evidence="2">
    <name type="scientific">Sesamum angustifolium</name>
    <dbReference type="NCBI Taxonomy" id="2727405"/>
    <lineage>
        <taxon>Eukaryota</taxon>
        <taxon>Viridiplantae</taxon>
        <taxon>Streptophyta</taxon>
        <taxon>Embryophyta</taxon>
        <taxon>Tracheophyta</taxon>
        <taxon>Spermatophyta</taxon>
        <taxon>Magnoliopsida</taxon>
        <taxon>eudicotyledons</taxon>
        <taxon>Gunneridae</taxon>
        <taxon>Pentapetalae</taxon>
        <taxon>asterids</taxon>
        <taxon>lamiids</taxon>
        <taxon>Lamiales</taxon>
        <taxon>Pedaliaceae</taxon>
        <taxon>Sesamum</taxon>
    </lineage>
</organism>
<reference evidence="2" key="2">
    <citation type="journal article" date="2024" name="Plant">
        <title>Genomic evolution and insights into agronomic trait innovations of Sesamum species.</title>
        <authorList>
            <person name="Miao H."/>
            <person name="Wang L."/>
            <person name="Qu L."/>
            <person name="Liu H."/>
            <person name="Sun Y."/>
            <person name="Le M."/>
            <person name="Wang Q."/>
            <person name="Wei S."/>
            <person name="Zheng Y."/>
            <person name="Lin W."/>
            <person name="Duan Y."/>
            <person name="Cao H."/>
            <person name="Xiong S."/>
            <person name="Wang X."/>
            <person name="Wei L."/>
            <person name="Li C."/>
            <person name="Ma Q."/>
            <person name="Ju M."/>
            <person name="Zhao R."/>
            <person name="Li G."/>
            <person name="Mu C."/>
            <person name="Tian Q."/>
            <person name="Mei H."/>
            <person name="Zhang T."/>
            <person name="Gao T."/>
            <person name="Zhang H."/>
        </authorList>
    </citation>
    <scope>NUCLEOTIDE SEQUENCE</scope>
    <source>
        <strain evidence="2">G01</strain>
    </source>
</reference>
<dbReference type="EMBL" id="JACGWK010000003">
    <property type="protein sequence ID" value="KAL0365384.1"/>
    <property type="molecule type" value="Genomic_DNA"/>
</dbReference>
<dbReference type="GO" id="GO:0008081">
    <property type="term" value="F:phosphoric diester hydrolase activity"/>
    <property type="evidence" value="ECO:0007669"/>
    <property type="project" value="InterPro"/>
</dbReference>
<dbReference type="PANTHER" id="PTHR13593">
    <property type="match status" value="1"/>
</dbReference>
<name>A0AAW2QC16_9LAMI</name>
<keyword evidence="1" id="KW-0732">Signal</keyword>
<dbReference type="Gene3D" id="3.20.20.190">
    <property type="entry name" value="Phosphatidylinositol (PI) phosphodiesterase"/>
    <property type="match status" value="1"/>
</dbReference>
<proteinExistence type="predicted"/>
<dbReference type="PANTHER" id="PTHR13593:SF134">
    <property type="entry name" value="F14J22.5 PROTEIN"/>
    <property type="match status" value="1"/>
</dbReference>
<sequence>MMLYTSLLFFAVFLFGCSAAFELGEGQTCIANRNCDDGMHCETCFANGNIRPRCTRIQPTNPLSKVKNLPYNRYTWLTTHNSFARIGAKSTTGSMILAPSNQQDSITSQLMNGVRGLMLDMYDFEKDIWLCHSFGGKCYNTTAFVTGLSKFWFPVSRMPRDSGDWPTVADMIKENHRLVVFTSKEYKESSEGIAMENSRKSIGGMAKGLCPNRGESQPMNATSRSLVLVNYFPTAPDLLSACKDNSDPLIEMTKTCYLAAGKRWPNFIAVDFYKKSDGGGAPAAVDFANGELICGCKSVSVCKENMVFGTCDNPLPTATAAPSPEPEPSSGKFDSQPIQLQRMFSLLLLAILSL</sequence>
<dbReference type="GO" id="GO:0006629">
    <property type="term" value="P:lipid metabolic process"/>
    <property type="evidence" value="ECO:0007669"/>
    <property type="project" value="InterPro"/>
</dbReference>
<dbReference type="InterPro" id="IPR017946">
    <property type="entry name" value="PLC-like_Pdiesterase_TIM-brl"/>
</dbReference>